<sequence length="120" mass="13403">MSSYTESESEEIRNGQRDADAFLPNSPEEPSWANDVSEPYSPINQQDEYGFQQNYNPRQSVPARTIAPVQNPMEDLVQELLNRLDHPPQGANTTSGSSASPNYLQVLTMVKNIGLPHYHG</sequence>
<name>A0A565B010_9BRAS</name>
<dbReference type="EMBL" id="CABITT030000002">
    <property type="protein sequence ID" value="VVA94219.1"/>
    <property type="molecule type" value="Genomic_DNA"/>
</dbReference>
<evidence type="ECO:0000313" key="2">
    <source>
        <dbReference type="EMBL" id="VVA94219.1"/>
    </source>
</evidence>
<comment type="caution">
    <text evidence="2">The sequence shown here is derived from an EMBL/GenBank/DDBJ whole genome shotgun (WGS) entry which is preliminary data.</text>
</comment>
<evidence type="ECO:0000313" key="3">
    <source>
        <dbReference type="Proteomes" id="UP000489600"/>
    </source>
</evidence>
<gene>
    <name evidence="2" type="ORF">ANE_LOCUS4664</name>
</gene>
<organism evidence="2 3">
    <name type="scientific">Arabis nemorensis</name>
    <dbReference type="NCBI Taxonomy" id="586526"/>
    <lineage>
        <taxon>Eukaryota</taxon>
        <taxon>Viridiplantae</taxon>
        <taxon>Streptophyta</taxon>
        <taxon>Embryophyta</taxon>
        <taxon>Tracheophyta</taxon>
        <taxon>Spermatophyta</taxon>
        <taxon>Magnoliopsida</taxon>
        <taxon>eudicotyledons</taxon>
        <taxon>Gunneridae</taxon>
        <taxon>Pentapetalae</taxon>
        <taxon>rosids</taxon>
        <taxon>malvids</taxon>
        <taxon>Brassicales</taxon>
        <taxon>Brassicaceae</taxon>
        <taxon>Arabideae</taxon>
        <taxon>Arabis</taxon>
    </lineage>
</organism>
<feature type="compositionally biased region" description="Polar residues" evidence="1">
    <location>
        <begin position="42"/>
        <end position="55"/>
    </location>
</feature>
<keyword evidence="3" id="KW-1185">Reference proteome</keyword>
<proteinExistence type="predicted"/>
<accession>A0A565B010</accession>
<reference evidence="2" key="1">
    <citation type="submission" date="2019-07" db="EMBL/GenBank/DDBJ databases">
        <authorList>
            <person name="Dittberner H."/>
        </authorList>
    </citation>
    <scope>NUCLEOTIDE SEQUENCE [LARGE SCALE GENOMIC DNA]</scope>
</reference>
<dbReference type="Proteomes" id="UP000489600">
    <property type="component" value="Unassembled WGS sequence"/>
</dbReference>
<protein>
    <submittedName>
        <fullName evidence="2">Uncharacterized protein</fullName>
    </submittedName>
</protein>
<feature type="region of interest" description="Disordered" evidence="1">
    <location>
        <begin position="1"/>
        <end position="55"/>
    </location>
</feature>
<feature type="compositionally biased region" description="Basic and acidic residues" evidence="1">
    <location>
        <begin position="10"/>
        <end position="20"/>
    </location>
</feature>
<evidence type="ECO:0000256" key="1">
    <source>
        <dbReference type="SAM" id="MobiDB-lite"/>
    </source>
</evidence>
<dbReference type="AlphaFoldDB" id="A0A565B010"/>